<gene>
    <name evidence="2" type="ORF">OJ996_22040</name>
</gene>
<evidence type="ECO:0000313" key="3">
    <source>
        <dbReference type="Proteomes" id="UP001165653"/>
    </source>
</evidence>
<organism evidence="2 3">
    <name type="scientific">Luteolibacter rhizosphaerae</name>
    <dbReference type="NCBI Taxonomy" id="2989719"/>
    <lineage>
        <taxon>Bacteria</taxon>
        <taxon>Pseudomonadati</taxon>
        <taxon>Verrucomicrobiota</taxon>
        <taxon>Verrucomicrobiia</taxon>
        <taxon>Verrucomicrobiales</taxon>
        <taxon>Verrucomicrobiaceae</taxon>
        <taxon>Luteolibacter</taxon>
    </lineage>
</organism>
<keyword evidence="3" id="KW-1185">Reference proteome</keyword>
<evidence type="ECO:0000256" key="1">
    <source>
        <dbReference type="SAM" id="SignalP"/>
    </source>
</evidence>
<accession>A0ABT3G8V3</accession>
<sequence length="195" mass="21342">MKFIATIPLIFSLATFAVSADPEKSSTDQTAPAKKAMSATWPDVEYAELRGYLYFPGGKWIQSWEGREPILKEGKLHPNVVNPEGAKLSPAQAERLLKSVRPCTASVKGDACFLPHHGFVFHDKAGKPVAALSICFLCELGHAHPGEIIASSWEFEELETLITELGLPVFKDIDEAEAYYEKEVKGKANAKPAAK</sequence>
<evidence type="ECO:0000313" key="2">
    <source>
        <dbReference type="EMBL" id="MCW1916286.1"/>
    </source>
</evidence>
<feature type="signal peptide" evidence="1">
    <location>
        <begin position="1"/>
        <end position="20"/>
    </location>
</feature>
<comment type="caution">
    <text evidence="2">The sequence shown here is derived from an EMBL/GenBank/DDBJ whole genome shotgun (WGS) entry which is preliminary data.</text>
</comment>
<protein>
    <submittedName>
        <fullName evidence="2">Uncharacterized protein</fullName>
    </submittedName>
</protein>
<dbReference type="EMBL" id="JAPDDR010000014">
    <property type="protein sequence ID" value="MCW1916286.1"/>
    <property type="molecule type" value="Genomic_DNA"/>
</dbReference>
<dbReference type="Proteomes" id="UP001165653">
    <property type="component" value="Unassembled WGS sequence"/>
</dbReference>
<dbReference type="RefSeq" id="WP_264515858.1">
    <property type="nucleotide sequence ID" value="NZ_JAPDDR010000014.1"/>
</dbReference>
<feature type="chain" id="PRO_5045645882" evidence="1">
    <location>
        <begin position="21"/>
        <end position="195"/>
    </location>
</feature>
<keyword evidence="1" id="KW-0732">Signal</keyword>
<name>A0ABT3G8V3_9BACT</name>
<proteinExistence type="predicted"/>
<reference evidence="2" key="1">
    <citation type="submission" date="2022-10" db="EMBL/GenBank/DDBJ databases">
        <title>Luteolibacter sp. GHJ8, whole genome shotgun sequencing project.</title>
        <authorList>
            <person name="Zhao G."/>
            <person name="Shen L."/>
        </authorList>
    </citation>
    <scope>NUCLEOTIDE SEQUENCE</scope>
    <source>
        <strain evidence="2">GHJ8</strain>
    </source>
</reference>